<dbReference type="PANTHER" id="PTHR43429:SF3">
    <property type="entry name" value="NITRITE REDUCTASE [NAD(P)H]"/>
    <property type="match status" value="1"/>
</dbReference>
<organism evidence="6 7">
    <name type="scientific">Terrisporobacter mayombei</name>
    <dbReference type="NCBI Taxonomy" id="1541"/>
    <lineage>
        <taxon>Bacteria</taxon>
        <taxon>Bacillati</taxon>
        <taxon>Bacillota</taxon>
        <taxon>Clostridia</taxon>
        <taxon>Peptostreptococcales</taxon>
        <taxon>Peptostreptococcaceae</taxon>
        <taxon>Terrisporobacter</taxon>
    </lineage>
</organism>
<dbReference type="Gene3D" id="3.30.390.30">
    <property type="match status" value="1"/>
</dbReference>
<accession>A0ABY9PVS3</accession>
<keyword evidence="2" id="KW-0285">Flavoprotein</keyword>
<evidence type="ECO:0000259" key="5">
    <source>
        <dbReference type="Pfam" id="PF18267"/>
    </source>
</evidence>
<evidence type="ECO:0000313" key="7">
    <source>
        <dbReference type="Proteomes" id="UP001235030"/>
    </source>
</evidence>
<dbReference type="PRINTS" id="PR00368">
    <property type="entry name" value="FADPNR"/>
</dbReference>
<dbReference type="RefSeq" id="WP_228106231.1">
    <property type="nucleotide sequence ID" value="NZ_CP101637.1"/>
</dbReference>
<evidence type="ECO:0000256" key="1">
    <source>
        <dbReference type="ARBA" id="ARBA00001974"/>
    </source>
</evidence>
<dbReference type="InterPro" id="IPR041575">
    <property type="entry name" value="Rubredoxin_C"/>
</dbReference>
<dbReference type="SUPFAM" id="SSF51905">
    <property type="entry name" value="FAD/NAD(P)-binding domain"/>
    <property type="match status" value="2"/>
</dbReference>
<proteinExistence type="predicted"/>
<dbReference type="EC" id="1.2.1.58" evidence="6"/>
<evidence type="ECO:0000256" key="3">
    <source>
        <dbReference type="ARBA" id="ARBA00022827"/>
    </source>
</evidence>
<dbReference type="Pfam" id="PF18267">
    <property type="entry name" value="Rubredoxin_C"/>
    <property type="match status" value="1"/>
</dbReference>
<dbReference type="PANTHER" id="PTHR43429">
    <property type="entry name" value="PYRIDINE NUCLEOTIDE-DISULFIDE OXIDOREDUCTASE DOMAIN-CONTAINING"/>
    <property type="match status" value="1"/>
</dbReference>
<dbReference type="InterPro" id="IPR050260">
    <property type="entry name" value="FAD-bd_OxRdtase"/>
</dbReference>
<dbReference type="GO" id="GO:0047110">
    <property type="term" value="F:phenylglyoxylate dehydrogenase (acylating) activity"/>
    <property type="evidence" value="ECO:0007669"/>
    <property type="project" value="UniProtKB-EC"/>
</dbReference>
<feature type="domain" description="FAD/NAD(P)-binding" evidence="4">
    <location>
        <begin position="26"/>
        <end position="314"/>
    </location>
</feature>
<keyword evidence="6" id="KW-0560">Oxidoreductase</keyword>
<gene>
    <name evidence="6" type="primary">padH</name>
    <name evidence="6" type="ORF">TEMA_00070</name>
</gene>
<reference evidence="6 7" key="1">
    <citation type="submission" date="2022-07" db="EMBL/GenBank/DDBJ databases">
        <title>Genome sequence of Terrisporobacter mayombei DSM6539.</title>
        <authorList>
            <person name="Boeer T."/>
            <person name="Bengelsdorf F.R."/>
            <person name="Daniel R."/>
            <person name="Poehlein A."/>
        </authorList>
    </citation>
    <scope>NUCLEOTIDE SEQUENCE [LARGE SCALE GENOMIC DNA]</scope>
    <source>
        <strain evidence="6 7">DSM 6539</strain>
    </source>
</reference>
<feature type="domain" description="NADH-rubredoxin oxidoreductase C-terminal" evidence="5">
    <location>
        <begin position="336"/>
        <end position="401"/>
    </location>
</feature>
<sequence>MLDKLFNKLSSNKEKNYIEINSTPNKYVILGASAAGVNAAKTLRQLDPKGNITLISKDEKIYSRCMLHHVISEHRSVESINFVDADFMEKNNIKWIKNTEAKSIDTESKIVNLELEKISYDKLLIATGAKSFVPPIKNAKDGNKIYSLRDIEDVIYIKEKIKDSKKVAIIGAGLIGIDILTSLLDKVNLEVSLIYPNEYILDLQLDKYSAKVYESKFIELGAKLYSSLSVNQIVLDDNKNVKGVELGDNSIVECDLLIIATGVRPNTEIVANTNIEDNRGIVINDKCETTVKDIYAAGDVVGKNAIWPLAVKQGIVAAYNMAGVEKIIDDKFTFKNSMNFAGIPTVSLGIVIPPDDTYDVITRCDKDGYKKFVIRDNVITGFIAQGDISYTGSITYLIKHKVEIPNLRDRVFDIGYADFFSMKENGEFEYSI</sequence>
<name>A0ABY9PVS3_9FIRM</name>
<protein>
    <submittedName>
        <fullName evidence="6">NADH-dependent phenylglyoxylate dehydrogenase subunit epsilon</fullName>
        <ecNumber evidence="6">1.2.1.58</ecNumber>
    </submittedName>
</protein>
<dbReference type="EMBL" id="CP101637">
    <property type="protein sequence ID" value="WMT79742.1"/>
    <property type="molecule type" value="Genomic_DNA"/>
</dbReference>
<dbReference type="InterPro" id="IPR016156">
    <property type="entry name" value="FAD/NAD-linked_Rdtase_dimer_sf"/>
</dbReference>
<evidence type="ECO:0000313" key="6">
    <source>
        <dbReference type="EMBL" id="WMT79742.1"/>
    </source>
</evidence>
<dbReference type="Proteomes" id="UP001235030">
    <property type="component" value="Chromosome"/>
</dbReference>
<dbReference type="InterPro" id="IPR023753">
    <property type="entry name" value="FAD/NAD-binding_dom"/>
</dbReference>
<dbReference type="Pfam" id="PF07992">
    <property type="entry name" value="Pyr_redox_2"/>
    <property type="match status" value="1"/>
</dbReference>
<evidence type="ECO:0000256" key="2">
    <source>
        <dbReference type="ARBA" id="ARBA00022630"/>
    </source>
</evidence>
<keyword evidence="7" id="KW-1185">Reference proteome</keyword>
<comment type="cofactor">
    <cofactor evidence="1">
        <name>FAD</name>
        <dbReference type="ChEBI" id="CHEBI:57692"/>
    </cofactor>
</comment>
<dbReference type="InterPro" id="IPR036188">
    <property type="entry name" value="FAD/NAD-bd_sf"/>
</dbReference>
<dbReference type="PRINTS" id="PR00411">
    <property type="entry name" value="PNDRDTASEI"/>
</dbReference>
<keyword evidence="3" id="KW-0274">FAD</keyword>
<dbReference type="Gene3D" id="3.50.50.60">
    <property type="entry name" value="FAD/NAD(P)-binding domain"/>
    <property type="match status" value="2"/>
</dbReference>
<evidence type="ECO:0000259" key="4">
    <source>
        <dbReference type="Pfam" id="PF07992"/>
    </source>
</evidence>